<proteinExistence type="predicted"/>
<dbReference type="EMBL" id="AMZH03016987">
    <property type="protein sequence ID" value="RRT43658.1"/>
    <property type="molecule type" value="Genomic_DNA"/>
</dbReference>
<comment type="caution">
    <text evidence="1">The sequence shown here is derived from an EMBL/GenBank/DDBJ whole genome shotgun (WGS) entry which is preliminary data.</text>
</comment>
<evidence type="ECO:0000313" key="1">
    <source>
        <dbReference type="EMBL" id="RRT43658.1"/>
    </source>
</evidence>
<evidence type="ECO:0000313" key="2">
    <source>
        <dbReference type="Proteomes" id="UP000287651"/>
    </source>
</evidence>
<sequence>MHSRIGATMTVNFWSHGITLSHAFHGQGCAEEVTTGVGPPRINVFQRGTLSESLDHYLSVARAARHAQAFAAIISRDFAQVRIRS</sequence>
<gene>
    <name evidence="1" type="ORF">B296_00048537</name>
</gene>
<dbReference type="Proteomes" id="UP000287651">
    <property type="component" value="Unassembled WGS sequence"/>
</dbReference>
<accession>A0A426XVT8</accession>
<organism evidence="1 2">
    <name type="scientific">Ensete ventricosum</name>
    <name type="common">Abyssinian banana</name>
    <name type="synonym">Musa ensete</name>
    <dbReference type="NCBI Taxonomy" id="4639"/>
    <lineage>
        <taxon>Eukaryota</taxon>
        <taxon>Viridiplantae</taxon>
        <taxon>Streptophyta</taxon>
        <taxon>Embryophyta</taxon>
        <taxon>Tracheophyta</taxon>
        <taxon>Spermatophyta</taxon>
        <taxon>Magnoliopsida</taxon>
        <taxon>Liliopsida</taxon>
        <taxon>Zingiberales</taxon>
        <taxon>Musaceae</taxon>
        <taxon>Ensete</taxon>
    </lineage>
</organism>
<dbReference type="AlphaFoldDB" id="A0A426XVT8"/>
<protein>
    <submittedName>
        <fullName evidence="1">Uncharacterized protein</fullName>
    </submittedName>
</protein>
<name>A0A426XVT8_ENSVE</name>
<reference evidence="1 2" key="1">
    <citation type="journal article" date="2014" name="Agronomy (Basel)">
        <title>A Draft Genome Sequence for Ensete ventricosum, the Drought-Tolerant Tree Against Hunger.</title>
        <authorList>
            <person name="Harrison J."/>
            <person name="Moore K.A."/>
            <person name="Paszkiewicz K."/>
            <person name="Jones T."/>
            <person name="Grant M."/>
            <person name="Ambacheew D."/>
            <person name="Muzemil S."/>
            <person name="Studholme D.J."/>
        </authorList>
    </citation>
    <scope>NUCLEOTIDE SEQUENCE [LARGE SCALE GENOMIC DNA]</scope>
</reference>